<dbReference type="InterPro" id="IPR010997">
    <property type="entry name" value="HRDC-like_sf"/>
</dbReference>
<dbReference type="EMBL" id="CP011546">
    <property type="protein sequence ID" value="AKK10550.1"/>
    <property type="molecule type" value="Genomic_DNA"/>
</dbReference>
<dbReference type="RefSeq" id="WP_047259122.1">
    <property type="nucleotide sequence ID" value="NZ_CP011546.1"/>
</dbReference>
<keyword evidence="6 12" id="KW-0067">ATP-binding</keyword>
<dbReference type="GO" id="GO:0003677">
    <property type="term" value="F:DNA binding"/>
    <property type="evidence" value="ECO:0007669"/>
    <property type="project" value="InterPro"/>
</dbReference>
<feature type="domain" description="UvrD-like helicase ATP-binding" evidence="14">
    <location>
        <begin position="5"/>
        <end position="287"/>
    </location>
</feature>
<feature type="domain" description="UvrD-like helicase C-terminal" evidence="15">
    <location>
        <begin position="288"/>
        <end position="538"/>
    </location>
</feature>
<dbReference type="SMART" id="SM00341">
    <property type="entry name" value="HRDC"/>
    <property type="match status" value="1"/>
</dbReference>
<evidence type="ECO:0000313" key="17">
    <source>
        <dbReference type="Proteomes" id="UP000035548"/>
    </source>
</evidence>
<dbReference type="SUPFAM" id="SSF47819">
    <property type="entry name" value="HRDC-like"/>
    <property type="match status" value="1"/>
</dbReference>
<evidence type="ECO:0000256" key="3">
    <source>
        <dbReference type="ARBA" id="ARBA00022763"/>
    </source>
</evidence>
<evidence type="ECO:0000259" key="13">
    <source>
        <dbReference type="PROSITE" id="PS50967"/>
    </source>
</evidence>
<evidence type="ECO:0000256" key="9">
    <source>
        <dbReference type="ARBA" id="ARBA00034617"/>
    </source>
</evidence>
<organism evidence="16 17">
    <name type="scientific">Corynebacterium uterequi</name>
    <dbReference type="NCBI Taxonomy" id="1072256"/>
    <lineage>
        <taxon>Bacteria</taxon>
        <taxon>Bacillati</taxon>
        <taxon>Actinomycetota</taxon>
        <taxon>Actinomycetes</taxon>
        <taxon>Mycobacteriales</taxon>
        <taxon>Corynebacteriaceae</taxon>
        <taxon>Corynebacterium</taxon>
    </lineage>
</organism>
<keyword evidence="5 12" id="KW-0347">Helicase</keyword>
<sequence>MIDLDALDPDQRVAATAPRGPVCILAGAGTGKTRTITYRIAHLVDAGFVSQHQVLAVTFTRRAAGEMRERINRLGIGGVNVQTFNAAASHQLRYFWPHIGGAVPWQYLSNSWELVRDVARGMKLNPTRENIRDLRDEIDWAKATLLTPDTYPAAVDAYHRTPPFSAAAVAEAYRRYERLKSTPEKILLDFSDTMLHMAGALESIPAVAEEFRSRYRCFVVDEYQDVTPLQQRLLEGWLGDRDDLTVVGDANQTIFSFTGASPEYLLNFSRTYPNAAVVKLQRDYRSTPQVTELANDVIGRARGRAAGTRLSLQGMRAPGPNPSFHGYPDEETEAREVASRVQQLIDDGVPAREIAILYRINGQSAVFEQALDDAGIVYQVRGGERFFARRDVSQALRHLAEASRRTDLPDDPVAIARAALIPLGLTPEQPQGVQARERWQMLKALVDLVEQLVRDRPGIDIRGVVAVLEQRRKDGNPPSVDGVTLASLHASKGLEWDAVFLTGLFESMVPYRQAIDAGEGHIEEERRLFYVGVTRAREHLFLSWSQARHSGGQPRSRTRFLDGIVPDDQPANATGRAKRARRCSVCTLPLNSPAERVLGRHESCPSGMDVEVFKALRAWRADVAKADGVPAFVVFSDATLTAIAEAMPTTIEQLLSISGIGQVKVQRYGEDLLGVLAPFA</sequence>
<reference evidence="17" key="2">
    <citation type="submission" date="2015-05" db="EMBL/GenBank/DDBJ databases">
        <title>Complete genome sequence of Corynebacterium uterequi DSM 45634, isolated from the uterus of a maiden mare.</title>
        <authorList>
            <person name="Ruckert C."/>
            <person name="Albersmeier A."/>
            <person name="Winkler A."/>
            <person name="Tauch A."/>
        </authorList>
    </citation>
    <scope>NUCLEOTIDE SEQUENCE [LARGE SCALE GENOMIC DNA]</scope>
    <source>
        <strain evidence="17">DSM 45634</strain>
    </source>
</reference>
<dbReference type="Gene3D" id="3.40.50.300">
    <property type="entry name" value="P-loop containing nucleotide triphosphate hydrolases"/>
    <property type="match status" value="3"/>
</dbReference>
<comment type="similarity">
    <text evidence="1">Belongs to the helicase family. UvrD subfamily.</text>
</comment>
<dbReference type="InterPro" id="IPR000212">
    <property type="entry name" value="DNA_helicase_UvrD/REP"/>
</dbReference>
<dbReference type="PANTHER" id="PTHR11070:SF69">
    <property type="entry name" value="ATP-DEPENDENT DNA HELICASE UVRD2"/>
    <property type="match status" value="1"/>
</dbReference>
<protein>
    <recommendedName>
        <fullName evidence="10">DNA 3'-5' helicase</fullName>
        <ecNumber evidence="10">5.6.2.4</ecNumber>
    </recommendedName>
</protein>
<dbReference type="InterPro" id="IPR014017">
    <property type="entry name" value="DNA_helicase_UvrD-like_C"/>
</dbReference>
<keyword evidence="7" id="KW-0234">DNA repair</keyword>
<dbReference type="PROSITE" id="PS50967">
    <property type="entry name" value="HRDC"/>
    <property type="match status" value="1"/>
</dbReference>
<dbReference type="Pfam" id="PF00570">
    <property type="entry name" value="HRDC"/>
    <property type="match status" value="1"/>
</dbReference>
<dbReference type="InterPro" id="IPR044876">
    <property type="entry name" value="HRDC_dom_sf"/>
</dbReference>
<gene>
    <name evidence="16" type="primary">uvrD2</name>
    <name evidence="16" type="ORF">CUTER_02675</name>
</gene>
<dbReference type="CDD" id="cd18807">
    <property type="entry name" value="SF1_C_UvrD"/>
    <property type="match status" value="1"/>
</dbReference>
<evidence type="ECO:0000256" key="6">
    <source>
        <dbReference type="ARBA" id="ARBA00022840"/>
    </source>
</evidence>
<dbReference type="SUPFAM" id="SSF52540">
    <property type="entry name" value="P-loop containing nucleoside triphosphate hydrolases"/>
    <property type="match status" value="1"/>
</dbReference>
<dbReference type="STRING" id="1072256.CUTER_02675"/>
<dbReference type="GO" id="GO:0043138">
    <property type="term" value="F:3'-5' DNA helicase activity"/>
    <property type="evidence" value="ECO:0007669"/>
    <property type="project" value="UniProtKB-EC"/>
</dbReference>
<dbReference type="GO" id="GO:0005829">
    <property type="term" value="C:cytosol"/>
    <property type="evidence" value="ECO:0007669"/>
    <property type="project" value="TreeGrafter"/>
</dbReference>
<dbReference type="InterPro" id="IPR013986">
    <property type="entry name" value="DExx_box_DNA_helicase_dom_sf"/>
</dbReference>
<keyword evidence="4 12" id="KW-0378">Hydrolase</keyword>
<evidence type="ECO:0000256" key="1">
    <source>
        <dbReference type="ARBA" id="ARBA00009922"/>
    </source>
</evidence>
<evidence type="ECO:0000256" key="2">
    <source>
        <dbReference type="ARBA" id="ARBA00022741"/>
    </source>
</evidence>
<dbReference type="PANTHER" id="PTHR11070">
    <property type="entry name" value="UVRD / RECB / PCRA DNA HELICASE FAMILY MEMBER"/>
    <property type="match status" value="1"/>
</dbReference>
<evidence type="ECO:0000313" key="16">
    <source>
        <dbReference type="EMBL" id="AKK10550.1"/>
    </source>
</evidence>
<evidence type="ECO:0000256" key="7">
    <source>
        <dbReference type="ARBA" id="ARBA00023204"/>
    </source>
</evidence>
<dbReference type="Gene3D" id="1.10.150.80">
    <property type="entry name" value="HRDC domain"/>
    <property type="match status" value="1"/>
</dbReference>
<dbReference type="InterPro" id="IPR002121">
    <property type="entry name" value="HRDC_dom"/>
</dbReference>
<dbReference type="KEGG" id="cut:CUTER_02675"/>
<evidence type="ECO:0000259" key="15">
    <source>
        <dbReference type="PROSITE" id="PS51217"/>
    </source>
</evidence>
<comment type="catalytic activity">
    <reaction evidence="11">
        <text>ATP + H2O = ADP + phosphate + H(+)</text>
        <dbReference type="Rhea" id="RHEA:13065"/>
        <dbReference type="ChEBI" id="CHEBI:15377"/>
        <dbReference type="ChEBI" id="CHEBI:15378"/>
        <dbReference type="ChEBI" id="CHEBI:30616"/>
        <dbReference type="ChEBI" id="CHEBI:43474"/>
        <dbReference type="ChEBI" id="CHEBI:456216"/>
        <dbReference type="EC" id="5.6.2.4"/>
    </reaction>
</comment>
<accession>A0A0G3HCV2</accession>
<dbReference type="GO" id="GO:0033202">
    <property type="term" value="C:DNA helicase complex"/>
    <property type="evidence" value="ECO:0007669"/>
    <property type="project" value="TreeGrafter"/>
</dbReference>
<feature type="binding site" evidence="12">
    <location>
        <begin position="26"/>
        <end position="33"/>
    </location>
    <ligand>
        <name>ATP</name>
        <dbReference type="ChEBI" id="CHEBI:30616"/>
    </ligand>
</feature>
<dbReference type="PROSITE" id="PS51217">
    <property type="entry name" value="UVRD_HELICASE_CTER"/>
    <property type="match status" value="1"/>
</dbReference>
<dbReference type="EC" id="5.6.2.4" evidence="10"/>
<dbReference type="Pfam" id="PF00580">
    <property type="entry name" value="UvrD-helicase"/>
    <property type="match status" value="1"/>
</dbReference>
<keyword evidence="17" id="KW-1185">Reference proteome</keyword>
<dbReference type="GO" id="GO:0005524">
    <property type="term" value="F:ATP binding"/>
    <property type="evidence" value="ECO:0007669"/>
    <property type="project" value="UniProtKB-UniRule"/>
</dbReference>
<dbReference type="PROSITE" id="PS51198">
    <property type="entry name" value="UVRD_HELICASE_ATP_BIND"/>
    <property type="match status" value="1"/>
</dbReference>
<proteinExistence type="inferred from homology"/>
<evidence type="ECO:0000259" key="14">
    <source>
        <dbReference type="PROSITE" id="PS51198"/>
    </source>
</evidence>
<dbReference type="CDD" id="cd17932">
    <property type="entry name" value="DEXQc_UvrD"/>
    <property type="match status" value="1"/>
</dbReference>
<evidence type="ECO:0000256" key="8">
    <source>
        <dbReference type="ARBA" id="ARBA00023235"/>
    </source>
</evidence>
<dbReference type="Proteomes" id="UP000035548">
    <property type="component" value="Chromosome"/>
</dbReference>
<evidence type="ECO:0000256" key="4">
    <source>
        <dbReference type="ARBA" id="ARBA00022801"/>
    </source>
</evidence>
<evidence type="ECO:0000256" key="11">
    <source>
        <dbReference type="ARBA" id="ARBA00048988"/>
    </source>
</evidence>
<name>A0A0G3HCV2_9CORY</name>
<dbReference type="PATRIC" id="fig|1072256.5.peg.530"/>
<keyword evidence="3" id="KW-0227">DNA damage</keyword>
<reference evidence="16 17" key="1">
    <citation type="journal article" date="2015" name="Genome Announc.">
        <title>Virulence Factor Genes Detected in the Complete Genome Sequence of Corynebacterium uterequi DSM 45634, Isolated from the Uterus of a Maiden Mare.</title>
        <authorList>
            <person name="Ruckert C."/>
            <person name="Kriete M."/>
            <person name="Jaenicke S."/>
            <person name="Winkler A."/>
            <person name="Tauch A."/>
        </authorList>
    </citation>
    <scope>NUCLEOTIDE SEQUENCE [LARGE SCALE GENOMIC DNA]</scope>
    <source>
        <strain evidence="16 17">DSM 45634</strain>
    </source>
</reference>
<dbReference type="AlphaFoldDB" id="A0A0G3HCV2"/>
<dbReference type="InterPro" id="IPR027417">
    <property type="entry name" value="P-loop_NTPase"/>
</dbReference>
<keyword evidence="2 12" id="KW-0547">Nucleotide-binding</keyword>
<dbReference type="Pfam" id="PF13361">
    <property type="entry name" value="UvrD_C"/>
    <property type="match status" value="2"/>
</dbReference>
<keyword evidence="8" id="KW-0413">Isomerase</keyword>
<evidence type="ECO:0000256" key="12">
    <source>
        <dbReference type="PROSITE-ProRule" id="PRU00560"/>
    </source>
</evidence>
<feature type="domain" description="HRDC" evidence="13">
    <location>
        <begin position="606"/>
        <end position="680"/>
    </location>
</feature>
<evidence type="ECO:0000256" key="10">
    <source>
        <dbReference type="ARBA" id="ARBA00034808"/>
    </source>
</evidence>
<dbReference type="GO" id="GO:0000725">
    <property type="term" value="P:recombinational repair"/>
    <property type="evidence" value="ECO:0007669"/>
    <property type="project" value="TreeGrafter"/>
</dbReference>
<dbReference type="InterPro" id="IPR014016">
    <property type="entry name" value="UvrD-like_ATP-bd"/>
</dbReference>
<dbReference type="Gene3D" id="1.10.10.160">
    <property type="match status" value="1"/>
</dbReference>
<dbReference type="GO" id="GO:0016887">
    <property type="term" value="F:ATP hydrolysis activity"/>
    <property type="evidence" value="ECO:0007669"/>
    <property type="project" value="RHEA"/>
</dbReference>
<dbReference type="OrthoDB" id="9806690at2"/>
<evidence type="ECO:0000256" key="5">
    <source>
        <dbReference type="ARBA" id="ARBA00022806"/>
    </source>
</evidence>
<comment type="catalytic activity">
    <reaction evidence="9">
        <text>Couples ATP hydrolysis with the unwinding of duplex DNA by translocating in the 3'-5' direction.</text>
        <dbReference type="EC" id="5.6.2.4"/>
    </reaction>
</comment>